<dbReference type="SUPFAM" id="SSF55785">
    <property type="entry name" value="PYP-like sensor domain (PAS domain)"/>
    <property type="match status" value="1"/>
</dbReference>
<dbReference type="RefSeq" id="WP_152858147.1">
    <property type="nucleotide sequence ID" value="NZ_VMNX01000002.1"/>
</dbReference>
<dbReference type="SUPFAM" id="SSF55874">
    <property type="entry name" value="ATPase domain of HSP90 chaperone/DNA topoisomerase II/histidine kinase"/>
    <property type="match status" value="1"/>
</dbReference>
<protein>
    <submittedName>
        <fullName evidence="17">SpoIIE family protein phosphatase</fullName>
    </submittedName>
</protein>
<keyword evidence="10 13" id="KW-1133">Transmembrane helix</keyword>
<keyword evidence="9" id="KW-0067">ATP-binding</keyword>
<feature type="transmembrane region" description="Helical" evidence="13">
    <location>
        <begin position="20"/>
        <end position="47"/>
    </location>
</feature>
<evidence type="ECO:0000256" key="7">
    <source>
        <dbReference type="ARBA" id="ARBA00022777"/>
    </source>
</evidence>
<evidence type="ECO:0000256" key="12">
    <source>
        <dbReference type="ARBA" id="ARBA00023136"/>
    </source>
</evidence>
<dbReference type="InterPro" id="IPR001932">
    <property type="entry name" value="PPM-type_phosphatase-like_dom"/>
</dbReference>
<keyword evidence="11" id="KW-0902">Two-component regulatory system</keyword>
<dbReference type="EMBL" id="VMNX01000002">
    <property type="protein sequence ID" value="MPY47353.1"/>
    <property type="molecule type" value="Genomic_DNA"/>
</dbReference>
<gene>
    <name evidence="17" type="ORF">FPZ41_01585</name>
</gene>
<dbReference type="InterPro" id="IPR033463">
    <property type="entry name" value="sCache_3"/>
</dbReference>
<dbReference type="GO" id="GO:0000160">
    <property type="term" value="P:phosphorelay signal transduction system"/>
    <property type="evidence" value="ECO:0007669"/>
    <property type="project" value="UniProtKB-KW"/>
</dbReference>
<dbReference type="Pfam" id="PF07228">
    <property type="entry name" value="SpoIIE"/>
    <property type="match status" value="1"/>
</dbReference>
<keyword evidence="8" id="KW-0378">Hydrolase</keyword>
<dbReference type="InterPro" id="IPR000014">
    <property type="entry name" value="PAS"/>
</dbReference>
<dbReference type="Proteomes" id="UP000373149">
    <property type="component" value="Unassembled WGS sequence"/>
</dbReference>
<feature type="transmembrane region" description="Helical" evidence="13">
    <location>
        <begin position="184"/>
        <end position="205"/>
    </location>
</feature>
<evidence type="ECO:0000256" key="13">
    <source>
        <dbReference type="SAM" id="Phobius"/>
    </source>
</evidence>
<evidence type="ECO:0000256" key="3">
    <source>
        <dbReference type="ARBA" id="ARBA00022553"/>
    </source>
</evidence>
<accession>A0A5N8WIR4</accession>
<dbReference type="InterPro" id="IPR035965">
    <property type="entry name" value="PAS-like_dom_sf"/>
</dbReference>
<dbReference type="CDD" id="cd00130">
    <property type="entry name" value="PAS"/>
    <property type="match status" value="1"/>
</dbReference>
<dbReference type="GO" id="GO:0005886">
    <property type="term" value="C:plasma membrane"/>
    <property type="evidence" value="ECO:0007669"/>
    <property type="project" value="UniProtKB-SubCell"/>
</dbReference>
<comment type="subcellular location">
    <subcellularLocation>
        <location evidence="1">Cell membrane</location>
        <topology evidence="1">Multi-pass membrane protein</topology>
    </subcellularLocation>
</comment>
<dbReference type="SMART" id="SM00091">
    <property type="entry name" value="PAS"/>
    <property type="match status" value="1"/>
</dbReference>
<evidence type="ECO:0000313" key="18">
    <source>
        <dbReference type="Proteomes" id="UP000373149"/>
    </source>
</evidence>
<feature type="domain" description="PPM-type phosphatase" evidence="16">
    <location>
        <begin position="541"/>
        <end position="771"/>
    </location>
</feature>
<dbReference type="InterPro" id="IPR029016">
    <property type="entry name" value="GAF-like_dom_sf"/>
</dbReference>
<evidence type="ECO:0000256" key="1">
    <source>
        <dbReference type="ARBA" id="ARBA00004651"/>
    </source>
</evidence>
<evidence type="ECO:0000313" key="17">
    <source>
        <dbReference type="EMBL" id="MPY47353.1"/>
    </source>
</evidence>
<dbReference type="Gene3D" id="3.30.450.20">
    <property type="entry name" value="PAS domain"/>
    <property type="match status" value="2"/>
</dbReference>
<dbReference type="SUPFAM" id="SSF55781">
    <property type="entry name" value="GAF domain-like"/>
    <property type="match status" value="1"/>
</dbReference>
<dbReference type="FunFam" id="3.30.450.40:FF:000035">
    <property type="entry name" value="PAS sensor protein"/>
    <property type="match status" value="1"/>
</dbReference>
<reference evidence="17 18" key="1">
    <citation type="submission" date="2019-09" db="EMBL/GenBank/DDBJ databases">
        <authorList>
            <person name="Duangmal K."/>
            <person name="Teo W.F.A."/>
            <person name="Lipun K."/>
        </authorList>
    </citation>
    <scope>NUCLEOTIDE SEQUENCE [LARGE SCALE GENOMIC DNA]</scope>
    <source>
        <strain evidence="17 18">K1PN6</strain>
    </source>
</reference>
<dbReference type="Gene3D" id="3.30.450.40">
    <property type="match status" value="1"/>
</dbReference>
<evidence type="ECO:0000259" key="16">
    <source>
        <dbReference type="SMART" id="SM00331"/>
    </source>
</evidence>
<dbReference type="Pfam" id="PF13581">
    <property type="entry name" value="HATPase_c_2"/>
    <property type="match status" value="1"/>
</dbReference>
<dbReference type="InterPro" id="IPR003018">
    <property type="entry name" value="GAF"/>
</dbReference>
<feature type="domain" description="GAF" evidence="14">
    <location>
        <begin position="352"/>
        <end position="522"/>
    </location>
</feature>
<comment type="caution">
    <text evidence="17">The sequence shown here is derived from an EMBL/GenBank/DDBJ whole genome shotgun (WGS) entry which is preliminary data.</text>
</comment>
<keyword evidence="2" id="KW-1003">Cell membrane</keyword>
<dbReference type="SMART" id="SM00065">
    <property type="entry name" value="GAF"/>
    <property type="match status" value="1"/>
</dbReference>
<dbReference type="InterPro" id="IPR029151">
    <property type="entry name" value="Sensor-like_sf"/>
</dbReference>
<proteinExistence type="predicted"/>
<dbReference type="InterPro" id="IPR036457">
    <property type="entry name" value="PPM-type-like_dom_sf"/>
</dbReference>
<dbReference type="Gene3D" id="3.60.40.10">
    <property type="entry name" value="PPM-type phosphatase domain"/>
    <property type="match status" value="1"/>
</dbReference>
<dbReference type="AlphaFoldDB" id="A0A5N8WIR4"/>
<evidence type="ECO:0000256" key="4">
    <source>
        <dbReference type="ARBA" id="ARBA00022679"/>
    </source>
</evidence>
<dbReference type="SUPFAM" id="SSF81606">
    <property type="entry name" value="PP2C-like"/>
    <property type="match status" value="1"/>
</dbReference>
<dbReference type="Pfam" id="PF01590">
    <property type="entry name" value="GAF"/>
    <property type="match status" value="1"/>
</dbReference>
<sequence>MSGSTGRPAGRRSALVPRTIAGQMFAVLGMIVLLLVAGAVASVVTLARNDSENLARMRALAVAETFAHAPGVLPALKSRDPSAVLQPIAQETQRRTHVDYIVVTNTKGVRYTHPNPAEIGKSITGPLWPATAGRAFTDRVPGQTLRSPSIRAVVPVMDTKGTVVGLVNSGVTIASVSGTVNRQLPILFGAAACALALATAGVAGASRRLRRQTHGLGPTEITRMYEHHDAVLHAVREGVLIVDNNGTLLLANDEARRLLDLPPDAQQRHVADLGLDPSVARLLAEGRVAADEVHQSADRFLAVNQQPTRSRGRTLGSVATLRDTTELRALAGQATKSRERLKLLYDASVVIGTTLDVTRTAEELAQAALPRFADFVTVDLFDSVLHGDEPNQENTALRRTASASAQDQRPLYEAGQLVSFSPSAPQAQSLALGKPRLETDLVRAPEQGEPRNPAHTRWILEQGMRSLITVPLRARDTVLGVTSFYRNGQLAPFDEDDVSTAEELVGRAAVCVDNARRYAREHAMSASLQRSLLPGDLPEQNAVDAAYRYVPAQSGVGGDWFDVIPLSGARVALVVGDVVGHGVHAAATMGLLRTTVLNFSALDLAPDELLTHLDELVIRLGQDEDHRSHEKGAAATGGTGIIGATCLYAIYDPISRHCALARAGHPAPALVHADGTVHFPEVPGGPPLGLGGFPFETVDIQLSENSEIVLYTDGLIESRRDDIDIGLERLRQALAHPGRPPEQTCDAVLDALLPTGRGRRADDIALLVARTRALDAAAVVVWDVPDDPAAVADIRAKATTQLSEWGLDEAAFTTELIVSELITNAIRYATAPIHLRLVRDRTLICEVADASSTSPHLRRSATSDEGGRGLFLVAQLAQRWGTRYTAHGKTIWAEQPLPSAGL</sequence>
<evidence type="ECO:0000256" key="6">
    <source>
        <dbReference type="ARBA" id="ARBA00022741"/>
    </source>
</evidence>
<dbReference type="InterPro" id="IPR036890">
    <property type="entry name" value="HATPase_C_sf"/>
</dbReference>
<dbReference type="GO" id="GO:0016791">
    <property type="term" value="F:phosphatase activity"/>
    <property type="evidence" value="ECO:0007669"/>
    <property type="project" value="TreeGrafter"/>
</dbReference>
<dbReference type="Gene3D" id="3.30.565.10">
    <property type="entry name" value="Histidine kinase-like ATPase, C-terminal domain"/>
    <property type="match status" value="1"/>
</dbReference>
<evidence type="ECO:0000256" key="8">
    <source>
        <dbReference type="ARBA" id="ARBA00022801"/>
    </source>
</evidence>
<keyword evidence="3" id="KW-0597">Phosphoprotein</keyword>
<name>A0A5N8WIR4_9ACTN</name>
<dbReference type="GO" id="GO:0016301">
    <property type="term" value="F:kinase activity"/>
    <property type="evidence" value="ECO:0007669"/>
    <property type="project" value="UniProtKB-KW"/>
</dbReference>
<dbReference type="FunFam" id="3.60.40.10:FF:000031">
    <property type="entry name" value="PAS sensor protein"/>
    <property type="match status" value="1"/>
</dbReference>
<dbReference type="SUPFAM" id="SSF103190">
    <property type="entry name" value="Sensory domain-like"/>
    <property type="match status" value="1"/>
</dbReference>
<dbReference type="Pfam" id="PF17203">
    <property type="entry name" value="sCache_3_2"/>
    <property type="match status" value="1"/>
</dbReference>
<evidence type="ECO:0000259" key="14">
    <source>
        <dbReference type="SMART" id="SM00065"/>
    </source>
</evidence>
<dbReference type="GO" id="GO:0005524">
    <property type="term" value="F:ATP binding"/>
    <property type="evidence" value="ECO:0007669"/>
    <property type="project" value="UniProtKB-KW"/>
</dbReference>
<evidence type="ECO:0000259" key="15">
    <source>
        <dbReference type="SMART" id="SM00091"/>
    </source>
</evidence>
<dbReference type="CDD" id="cd16936">
    <property type="entry name" value="HATPase_RsbW-like"/>
    <property type="match status" value="1"/>
</dbReference>
<dbReference type="PANTHER" id="PTHR43156:SF2">
    <property type="entry name" value="STAGE II SPORULATION PROTEIN E"/>
    <property type="match status" value="1"/>
</dbReference>
<evidence type="ECO:0000256" key="11">
    <source>
        <dbReference type="ARBA" id="ARBA00023012"/>
    </source>
</evidence>
<evidence type="ECO:0000256" key="5">
    <source>
        <dbReference type="ARBA" id="ARBA00022692"/>
    </source>
</evidence>
<evidence type="ECO:0000256" key="2">
    <source>
        <dbReference type="ARBA" id="ARBA00022475"/>
    </source>
</evidence>
<dbReference type="InterPro" id="IPR052016">
    <property type="entry name" value="Bact_Sigma-Reg"/>
</dbReference>
<keyword evidence="6" id="KW-0547">Nucleotide-binding</keyword>
<dbReference type="SMART" id="SM00331">
    <property type="entry name" value="PP2C_SIG"/>
    <property type="match status" value="1"/>
</dbReference>
<organism evidence="17 18">
    <name type="scientific">Streptomyces acidicola</name>
    <dbReference type="NCBI Taxonomy" id="2596892"/>
    <lineage>
        <taxon>Bacteria</taxon>
        <taxon>Bacillati</taxon>
        <taxon>Actinomycetota</taxon>
        <taxon>Actinomycetes</taxon>
        <taxon>Kitasatosporales</taxon>
        <taxon>Streptomycetaceae</taxon>
        <taxon>Streptomyces</taxon>
    </lineage>
</organism>
<keyword evidence="4" id="KW-0808">Transferase</keyword>
<keyword evidence="12 13" id="KW-0472">Membrane</keyword>
<keyword evidence="18" id="KW-1185">Reference proteome</keyword>
<dbReference type="FunFam" id="3.30.565.10:FF:000028">
    <property type="entry name" value="PAS sensor protein"/>
    <property type="match status" value="1"/>
</dbReference>
<feature type="domain" description="PAS" evidence="15">
    <location>
        <begin position="226"/>
        <end position="291"/>
    </location>
</feature>
<dbReference type="InterPro" id="IPR003594">
    <property type="entry name" value="HATPase_dom"/>
</dbReference>
<dbReference type="PANTHER" id="PTHR43156">
    <property type="entry name" value="STAGE II SPORULATION PROTEIN E-RELATED"/>
    <property type="match status" value="1"/>
</dbReference>
<evidence type="ECO:0000256" key="10">
    <source>
        <dbReference type="ARBA" id="ARBA00022989"/>
    </source>
</evidence>
<evidence type="ECO:0000256" key="9">
    <source>
        <dbReference type="ARBA" id="ARBA00022840"/>
    </source>
</evidence>
<keyword evidence="5 13" id="KW-0812">Transmembrane</keyword>
<keyword evidence="7" id="KW-0418">Kinase</keyword>